<dbReference type="InterPro" id="IPR020846">
    <property type="entry name" value="MFS_dom"/>
</dbReference>
<feature type="transmembrane region" description="Helical" evidence="5">
    <location>
        <begin position="395"/>
        <end position="415"/>
    </location>
</feature>
<dbReference type="CDD" id="cd17321">
    <property type="entry name" value="MFS_MMR_MDR_like"/>
    <property type="match status" value="1"/>
</dbReference>
<dbReference type="PANTHER" id="PTHR42718:SF49">
    <property type="entry name" value="EXPORT PROTEIN"/>
    <property type="match status" value="1"/>
</dbReference>
<dbReference type="Proteomes" id="UP001501842">
    <property type="component" value="Unassembled WGS sequence"/>
</dbReference>
<dbReference type="PANTHER" id="PTHR42718">
    <property type="entry name" value="MAJOR FACILITATOR SUPERFAMILY MULTIDRUG TRANSPORTER MFSC"/>
    <property type="match status" value="1"/>
</dbReference>
<dbReference type="InterPro" id="IPR011701">
    <property type="entry name" value="MFS"/>
</dbReference>
<feature type="transmembrane region" description="Helical" evidence="5">
    <location>
        <begin position="120"/>
        <end position="140"/>
    </location>
</feature>
<feature type="transmembrane region" description="Helical" evidence="5">
    <location>
        <begin position="303"/>
        <end position="325"/>
    </location>
</feature>
<feature type="transmembrane region" description="Helical" evidence="5">
    <location>
        <begin position="90"/>
        <end position="108"/>
    </location>
</feature>
<keyword evidence="8" id="KW-1185">Reference proteome</keyword>
<feature type="transmembrane region" description="Helical" evidence="5">
    <location>
        <begin position="331"/>
        <end position="352"/>
    </location>
</feature>
<feature type="transmembrane region" description="Helical" evidence="5">
    <location>
        <begin position="257"/>
        <end position="275"/>
    </location>
</feature>
<dbReference type="InterPro" id="IPR036259">
    <property type="entry name" value="MFS_trans_sf"/>
</dbReference>
<reference evidence="8" key="1">
    <citation type="journal article" date="2019" name="Int. J. Syst. Evol. Microbiol.">
        <title>The Global Catalogue of Microorganisms (GCM) 10K type strain sequencing project: providing services to taxonomists for standard genome sequencing and annotation.</title>
        <authorList>
            <consortium name="The Broad Institute Genomics Platform"/>
            <consortium name="The Broad Institute Genome Sequencing Center for Infectious Disease"/>
            <person name="Wu L."/>
            <person name="Ma J."/>
        </authorList>
    </citation>
    <scope>NUCLEOTIDE SEQUENCE [LARGE SCALE GENOMIC DNA]</scope>
    <source>
        <strain evidence="8">JCM 8201</strain>
    </source>
</reference>
<feature type="transmembrane region" description="Helical" evidence="5">
    <location>
        <begin position="147"/>
        <end position="170"/>
    </location>
</feature>
<comment type="caution">
    <text evidence="7">The sequence shown here is derived from an EMBL/GenBank/DDBJ whole genome shotgun (WGS) entry which is preliminary data.</text>
</comment>
<feature type="transmembrane region" description="Helical" evidence="5">
    <location>
        <begin position="436"/>
        <end position="457"/>
    </location>
</feature>
<feature type="domain" description="Major facilitator superfamily (MFS) profile" evidence="6">
    <location>
        <begin position="24"/>
        <end position="526"/>
    </location>
</feature>
<dbReference type="PROSITE" id="PS50850">
    <property type="entry name" value="MFS"/>
    <property type="match status" value="1"/>
</dbReference>
<comment type="subcellular location">
    <subcellularLocation>
        <location evidence="1">Cell membrane</location>
        <topology evidence="1">Multi-pass membrane protein</topology>
    </subcellularLocation>
</comment>
<feature type="transmembrane region" description="Helical" evidence="5">
    <location>
        <begin position="176"/>
        <end position="198"/>
    </location>
</feature>
<dbReference type="RefSeq" id="WP_344454222.1">
    <property type="nucleotide sequence ID" value="NZ_BAAATZ010000026.1"/>
</dbReference>
<dbReference type="Gene3D" id="1.20.1250.20">
    <property type="entry name" value="MFS general substrate transporter like domains"/>
    <property type="match status" value="1"/>
</dbReference>
<evidence type="ECO:0000259" key="6">
    <source>
        <dbReference type="PROSITE" id="PS50850"/>
    </source>
</evidence>
<dbReference type="Gene3D" id="1.20.1720.10">
    <property type="entry name" value="Multidrug resistance protein D"/>
    <property type="match status" value="1"/>
</dbReference>
<keyword evidence="4 5" id="KW-0472">Membrane</keyword>
<evidence type="ECO:0000313" key="7">
    <source>
        <dbReference type="EMBL" id="GAA2733680.1"/>
    </source>
</evidence>
<evidence type="ECO:0000256" key="5">
    <source>
        <dbReference type="SAM" id="Phobius"/>
    </source>
</evidence>
<gene>
    <name evidence="7" type="ORF">GCM10010439_54290</name>
</gene>
<feature type="transmembrane region" description="Helical" evidence="5">
    <location>
        <begin position="210"/>
        <end position="230"/>
    </location>
</feature>
<feature type="transmembrane region" description="Helical" evidence="5">
    <location>
        <begin position="22"/>
        <end position="50"/>
    </location>
</feature>
<evidence type="ECO:0000313" key="8">
    <source>
        <dbReference type="Proteomes" id="UP001501842"/>
    </source>
</evidence>
<protein>
    <submittedName>
        <fullName evidence="7">DHA2 family efflux MFS transporter permease subunit</fullName>
    </submittedName>
</protein>
<feature type="transmembrane region" description="Helical" evidence="5">
    <location>
        <begin position="62"/>
        <end position="78"/>
    </location>
</feature>
<evidence type="ECO:0000256" key="3">
    <source>
        <dbReference type="ARBA" id="ARBA00022989"/>
    </source>
</evidence>
<dbReference type="Pfam" id="PF07690">
    <property type="entry name" value="MFS_1"/>
    <property type="match status" value="1"/>
</dbReference>
<evidence type="ECO:0000256" key="4">
    <source>
        <dbReference type="ARBA" id="ARBA00023136"/>
    </source>
</evidence>
<feature type="transmembrane region" description="Helical" evidence="5">
    <location>
        <begin position="364"/>
        <end position="383"/>
    </location>
</feature>
<feature type="transmembrane region" description="Helical" evidence="5">
    <location>
        <begin position="503"/>
        <end position="521"/>
    </location>
</feature>
<dbReference type="EMBL" id="BAAATZ010000026">
    <property type="protein sequence ID" value="GAA2733680.1"/>
    <property type="molecule type" value="Genomic_DNA"/>
</dbReference>
<dbReference type="SUPFAM" id="SSF103473">
    <property type="entry name" value="MFS general substrate transporter"/>
    <property type="match status" value="1"/>
</dbReference>
<organism evidence="7 8">
    <name type="scientific">Actinocorallia aurantiaca</name>
    <dbReference type="NCBI Taxonomy" id="46204"/>
    <lineage>
        <taxon>Bacteria</taxon>
        <taxon>Bacillati</taxon>
        <taxon>Actinomycetota</taxon>
        <taxon>Actinomycetes</taxon>
        <taxon>Streptosporangiales</taxon>
        <taxon>Thermomonosporaceae</taxon>
        <taxon>Actinocorallia</taxon>
    </lineage>
</organism>
<sequence length="526" mass="54487">MSVPVTADAPAEPAVEQGRGRWIGLVVISLAVSLIIIDASIVGVLLPGMVDELDLRATQAEWVTSVYSLMFAALLISFGRLADRFGRRRMLVLGTGVFVLASMGAALAQGSTSLIAARALQGLGAAMIMPATLSTINTLFHGRDRAVAFGVWGSMIGGMSAVGPLLGGWLATWQGWRWAFLINLPLGLLLVAGARRYVPETREPGDRGGLDWAGGVLSALGLGSLVFALIEGQAYGWWGPAEDFAGWPVSAGLNLSPVPLVLAAGLLLLAALVVVERRRARAGLSVMLDFDLFRIASFRRGSVAASLISVGELGLLFVLPLFLQGAHGDSPLQICVAILPLAVGAFLSGGVAARLSERMGAHRVVQCGMAAEVAAVLAIGLTVHSGTTGYELAPWMLMYGLGLGLTSAQLTNLSLSEVPHASAGQASGTQSTARQVGSALGIALIGTVFATSLGHVMRERSGDETAARELQHSVGSSVADLSVTDPSLVHAAVESLAVATGRAALVTAAILAVGLIMTLRLRRRDT</sequence>
<keyword evidence="2 5" id="KW-0812">Transmembrane</keyword>
<keyword evidence="3 5" id="KW-1133">Transmembrane helix</keyword>
<proteinExistence type="predicted"/>
<accession>A0ABP6H0P3</accession>
<evidence type="ECO:0000256" key="2">
    <source>
        <dbReference type="ARBA" id="ARBA00022692"/>
    </source>
</evidence>
<evidence type="ECO:0000256" key="1">
    <source>
        <dbReference type="ARBA" id="ARBA00004651"/>
    </source>
</evidence>
<name>A0ABP6H0P3_9ACTN</name>